<comment type="similarity">
    <text evidence="6">Belongs to the peptidase M3 family.</text>
</comment>
<keyword evidence="5 6" id="KW-0482">Metalloprotease</keyword>
<dbReference type="GO" id="GO:0004222">
    <property type="term" value="F:metalloendopeptidase activity"/>
    <property type="evidence" value="ECO:0007669"/>
    <property type="project" value="InterPro"/>
</dbReference>
<evidence type="ECO:0000256" key="4">
    <source>
        <dbReference type="ARBA" id="ARBA00022833"/>
    </source>
</evidence>
<dbReference type="InterPro" id="IPR001567">
    <property type="entry name" value="Pept_M3A_M3B_dom"/>
</dbReference>
<dbReference type="GO" id="GO:0046872">
    <property type="term" value="F:metal ion binding"/>
    <property type="evidence" value="ECO:0007669"/>
    <property type="project" value="UniProtKB-UniRule"/>
</dbReference>
<dbReference type="Proteomes" id="UP000605259">
    <property type="component" value="Unassembled WGS sequence"/>
</dbReference>
<dbReference type="GO" id="GO:0006508">
    <property type="term" value="P:proteolysis"/>
    <property type="evidence" value="ECO:0007669"/>
    <property type="project" value="UniProtKB-KW"/>
</dbReference>
<comment type="cofactor">
    <cofactor evidence="6">
        <name>Zn(2+)</name>
        <dbReference type="ChEBI" id="CHEBI:29105"/>
    </cofactor>
    <text evidence="6">Binds 1 zinc ion.</text>
</comment>
<evidence type="ECO:0000313" key="8">
    <source>
        <dbReference type="EMBL" id="GGE70867.1"/>
    </source>
</evidence>
<reference evidence="8" key="1">
    <citation type="journal article" date="2014" name="Int. J. Syst. Evol. Microbiol.">
        <title>Complete genome sequence of Corynebacterium casei LMG S-19264T (=DSM 44701T), isolated from a smear-ripened cheese.</title>
        <authorList>
            <consortium name="US DOE Joint Genome Institute (JGI-PGF)"/>
            <person name="Walter F."/>
            <person name="Albersmeier A."/>
            <person name="Kalinowski J."/>
            <person name="Ruckert C."/>
        </authorList>
    </citation>
    <scope>NUCLEOTIDE SEQUENCE</scope>
    <source>
        <strain evidence="8">CGMCC 1.12698</strain>
    </source>
</reference>
<dbReference type="CDD" id="cd09606">
    <property type="entry name" value="M3B_PepF"/>
    <property type="match status" value="1"/>
</dbReference>
<evidence type="ECO:0000256" key="6">
    <source>
        <dbReference type="RuleBase" id="RU003435"/>
    </source>
</evidence>
<sequence length="565" mass="65515">MGFSEYTYVRPSVKEVEAKFTALVEKFAKATTADEQADVLNEINVLRNDVDTMGTIASIRQSIDTTDEFYNAEQEFFDEAGPVMQSFVTKLYKALLASPFRTELEEKYGKQFFLLAELEVKTFDDAVLEDLQQENKLSSAYTNLRASAKVLFEGKEYTLAQLQPFMEDENRERRKKAHEAYNSFFVENQEKFDDIYDKLVKIRSTIAKKLGFNNFVELGYARMKRTDYNAEMVQAFRKQVEEIIVPVATKLRERQQERIGVDALRYYDGGVMFKSGNATPKGEPEWIIEKGANMYKELSLETDEFFTFMRDNDLMDLVAKPGKAGGGYCTYLPNYKAPYIFSNFNGTSGDIDVLTHEAGHAFQVYSSRHIETPECVWPTYEACEIHSMSMEFFTWPWMEGFFQEDTEKYYFDHLSGALLFIPYGVAVDEFQHVIYENPDFTPAERNLAWREIEKKYLPHINYDGFEYLEKGGFWQRQAHIYNGPFYYIDYTLAQICALQFWKRMHADRDDAWKDYVELCKQGGTKSFLELVKVANLISPFEDGCVASVIGEIDSYLQSIDDKVLV</sequence>
<name>A0A917ASV4_9BACI</name>
<feature type="domain" description="Peptidase M3A/M3B catalytic" evidence="7">
    <location>
        <begin position="311"/>
        <end position="542"/>
    </location>
</feature>
<dbReference type="GO" id="GO:0006518">
    <property type="term" value="P:peptide metabolic process"/>
    <property type="evidence" value="ECO:0007669"/>
    <property type="project" value="TreeGrafter"/>
</dbReference>
<keyword evidence="1 6" id="KW-0645">Protease</keyword>
<dbReference type="PANTHER" id="PTHR11804">
    <property type="entry name" value="PROTEASE M3 THIMET OLIGOPEPTIDASE-RELATED"/>
    <property type="match status" value="1"/>
</dbReference>
<evidence type="ECO:0000313" key="9">
    <source>
        <dbReference type="Proteomes" id="UP000605259"/>
    </source>
</evidence>
<evidence type="ECO:0000256" key="5">
    <source>
        <dbReference type="ARBA" id="ARBA00023049"/>
    </source>
</evidence>
<keyword evidence="9" id="KW-1185">Reference proteome</keyword>
<dbReference type="Pfam" id="PF01432">
    <property type="entry name" value="Peptidase_M3"/>
    <property type="match status" value="2"/>
</dbReference>
<evidence type="ECO:0000256" key="3">
    <source>
        <dbReference type="ARBA" id="ARBA00022801"/>
    </source>
</evidence>
<evidence type="ECO:0000259" key="7">
    <source>
        <dbReference type="Pfam" id="PF01432"/>
    </source>
</evidence>
<dbReference type="Gene3D" id="1.10.1370.30">
    <property type="match status" value="1"/>
</dbReference>
<dbReference type="RefSeq" id="WP_188388301.1">
    <property type="nucleotide sequence ID" value="NZ_BMFK01000001.1"/>
</dbReference>
<reference evidence="8" key="2">
    <citation type="submission" date="2020-09" db="EMBL/GenBank/DDBJ databases">
        <authorList>
            <person name="Sun Q."/>
            <person name="Zhou Y."/>
        </authorList>
    </citation>
    <scope>NUCLEOTIDE SEQUENCE</scope>
    <source>
        <strain evidence="8">CGMCC 1.12698</strain>
    </source>
</reference>
<accession>A0A917ASV4</accession>
<dbReference type="InterPro" id="IPR011976">
    <property type="entry name" value="Pept_M3B_oligopep-rel"/>
</dbReference>
<keyword evidence="4 6" id="KW-0862">Zinc</keyword>
<proteinExistence type="inferred from homology"/>
<dbReference type="InterPro" id="IPR045090">
    <property type="entry name" value="Pept_M3A_M3B"/>
</dbReference>
<feature type="domain" description="Peptidase M3A/M3B catalytic" evidence="7">
    <location>
        <begin position="165"/>
        <end position="268"/>
    </location>
</feature>
<evidence type="ECO:0000256" key="1">
    <source>
        <dbReference type="ARBA" id="ARBA00022670"/>
    </source>
</evidence>
<evidence type="ECO:0000256" key="2">
    <source>
        <dbReference type="ARBA" id="ARBA00022723"/>
    </source>
</evidence>
<dbReference type="EMBL" id="BMFK01000001">
    <property type="protein sequence ID" value="GGE70867.1"/>
    <property type="molecule type" value="Genomic_DNA"/>
</dbReference>
<dbReference type="AlphaFoldDB" id="A0A917ASV4"/>
<dbReference type="NCBIfam" id="TIGR02289">
    <property type="entry name" value="M3_not_pepF"/>
    <property type="match status" value="1"/>
</dbReference>
<protein>
    <submittedName>
        <fullName evidence="8">Oligoendopeptidase F</fullName>
    </submittedName>
</protein>
<keyword evidence="3 6" id="KW-0378">Hydrolase</keyword>
<dbReference type="PANTHER" id="PTHR11804:SF28">
    <property type="entry name" value="OLIGOENDOPEPTIDASE F"/>
    <property type="match status" value="1"/>
</dbReference>
<organism evidence="8 9">
    <name type="scientific">Priestia taiwanensis</name>
    <dbReference type="NCBI Taxonomy" id="1347902"/>
    <lineage>
        <taxon>Bacteria</taxon>
        <taxon>Bacillati</taxon>
        <taxon>Bacillota</taxon>
        <taxon>Bacilli</taxon>
        <taxon>Bacillales</taxon>
        <taxon>Bacillaceae</taxon>
        <taxon>Priestia</taxon>
    </lineage>
</organism>
<keyword evidence="2 6" id="KW-0479">Metal-binding</keyword>
<gene>
    <name evidence="8" type="primary">pepF</name>
    <name evidence="8" type="ORF">GCM10007140_20920</name>
</gene>
<dbReference type="SUPFAM" id="SSF55486">
    <property type="entry name" value="Metalloproteases ('zincins'), catalytic domain"/>
    <property type="match status" value="1"/>
</dbReference>
<comment type="caution">
    <text evidence="8">The sequence shown here is derived from an EMBL/GenBank/DDBJ whole genome shotgun (WGS) entry which is preliminary data.</text>
</comment>